<dbReference type="Proteomes" id="UP000186914">
    <property type="component" value="Unassembled WGS sequence"/>
</dbReference>
<sequence>MGNMATLDTIFDLFSKKRRRYALYYLDQQSGTVTVDEVVEYVANHENDATDETIPDEQYDRIELSLRQVHIPKTAEIDSIEYDRNEGEITIQGTPTEFDAIVTVAKVLEHAD</sequence>
<dbReference type="InterPro" id="IPR055768">
    <property type="entry name" value="DUF7344"/>
</dbReference>
<organism evidence="2 3">
    <name type="scientific">Haladaptatus litoreus</name>
    <dbReference type="NCBI Taxonomy" id="553468"/>
    <lineage>
        <taxon>Archaea</taxon>
        <taxon>Methanobacteriati</taxon>
        <taxon>Methanobacteriota</taxon>
        <taxon>Stenosarchaea group</taxon>
        <taxon>Halobacteria</taxon>
        <taxon>Halobacteriales</taxon>
        <taxon>Haladaptataceae</taxon>
        <taxon>Haladaptatus</taxon>
    </lineage>
</organism>
<protein>
    <recommendedName>
        <fullName evidence="1">DUF7344 domain-containing protein</fullName>
    </recommendedName>
</protein>
<reference evidence="3" key="1">
    <citation type="submission" date="2017-01" db="EMBL/GenBank/DDBJ databases">
        <authorList>
            <person name="Varghese N."/>
            <person name="Submissions S."/>
        </authorList>
    </citation>
    <scope>NUCLEOTIDE SEQUENCE [LARGE SCALE GENOMIC DNA]</scope>
    <source>
        <strain evidence="3">CGMCC 1.7737</strain>
    </source>
</reference>
<feature type="domain" description="DUF7344" evidence="1">
    <location>
        <begin position="11"/>
        <end position="89"/>
    </location>
</feature>
<gene>
    <name evidence="2" type="ORF">SAMN05421858_3013</name>
</gene>
<accession>A0A1N7CHP3</accession>
<proteinExistence type="predicted"/>
<dbReference type="Pfam" id="PF24035">
    <property type="entry name" value="DUF7344"/>
    <property type="match status" value="1"/>
</dbReference>
<evidence type="ECO:0000313" key="2">
    <source>
        <dbReference type="EMBL" id="SIR63148.1"/>
    </source>
</evidence>
<dbReference type="EMBL" id="FTNO01000003">
    <property type="protein sequence ID" value="SIR63148.1"/>
    <property type="molecule type" value="Genomic_DNA"/>
</dbReference>
<name>A0A1N7CHP3_9EURY</name>
<keyword evidence="3" id="KW-1185">Reference proteome</keyword>
<evidence type="ECO:0000313" key="3">
    <source>
        <dbReference type="Proteomes" id="UP000186914"/>
    </source>
</evidence>
<evidence type="ECO:0000259" key="1">
    <source>
        <dbReference type="Pfam" id="PF24035"/>
    </source>
</evidence>
<dbReference type="AlphaFoldDB" id="A0A1N7CHP3"/>